<feature type="signal peptide" evidence="1">
    <location>
        <begin position="1"/>
        <end position="36"/>
    </location>
</feature>
<keyword evidence="1" id="KW-0732">Signal</keyword>
<comment type="caution">
    <text evidence="2">The sequence shown here is derived from an EMBL/GenBank/DDBJ whole genome shotgun (WGS) entry which is preliminary data.</text>
</comment>
<dbReference type="InterPro" id="IPR026444">
    <property type="entry name" value="Secre_tail"/>
</dbReference>
<accession>A0A2M9B5U1</accession>
<name>A0A2M9B5U1_9BACT</name>
<keyword evidence="3" id="KW-1185">Reference proteome</keyword>
<gene>
    <name evidence="2" type="ORF">CLV45_3977</name>
</gene>
<sequence length="652" mass="68351">MVRQLTPPHMQHSLRFSKRLLGACLTTLLASYTTLAQTRPGFYSGFEAPVAANTYSVSGTGTGLCLGCLVTNPERAVDDNLDNYATIQNTLGAVGGGVSLKMNLTGIAPLGYRAGVVISTGSVLNVSTLATLTLRTYLGGVLQQELSGSDALISSTLLADNRYGVEFGATKAFNQVEIVVGGLLNGVNTVRVLYAYGVPGALQAQRGIGYLSRSAVPAAGDYAVTTSGGSPLALCVGTGVANPGNAVDKDLTNYATMTTEAGVNACSVALQVKLEGTAPAGYQAGFTVGNTSVVDLNVLNELQLTTYLDGVRQESRRGAELLQLTALPDQRYQVSFRSTKAFNRVELQQKALVSVLNTLHVYYGFGIEPRFFHDVTPVLSNFEAPQRGTEYQESASGLLCLGCGSTNPQKAADNVLAAGDYASVRFPLSALVTYRLKLRLNGAGGAGNRAGVVLRTNDGILNASVLQNIRLTTYAGSNGDQLVESASGTGLLDLGLINDNRHEVAFLTKRAFDWVEVELTGGLGLFSDARIYYAFAEDPNPAFPAIVGPALPPSEARTGRSSDISAVSAPLEVFPNPAAGAQRVQVGLAQLPAAGSTLQLYNMLGQMVRSVAAPERTVELPVTGLGSGLYRVVLVDTRGQHLASQTLVVGAR</sequence>
<dbReference type="NCBIfam" id="TIGR04183">
    <property type="entry name" value="Por_Secre_tail"/>
    <property type="match status" value="1"/>
</dbReference>
<evidence type="ECO:0000313" key="3">
    <source>
        <dbReference type="Proteomes" id="UP000228535"/>
    </source>
</evidence>
<dbReference type="AlphaFoldDB" id="A0A2M9B5U1"/>
<organism evidence="2 3">
    <name type="scientific">Hymenobacter chitinivorans DSM 11115</name>
    <dbReference type="NCBI Taxonomy" id="1121954"/>
    <lineage>
        <taxon>Bacteria</taxon>
        <taxon>Pseudomonadati</taxon>
        <taxon>Bacteroidota</taxon>
        <taxon>Cytophagia</taxon>
        <taxon>Cytophagales</taxon>
        <taxon>Hymenobacteraceae</taxon>
        <taxon>Hymenobacter</taxon>
    </lineage>
</organism>
<protein>
    <submittedName>
        <fullName evidence="2">Putative secreted protein (Por secretion system target)</fullName>
    </submittedName>
</protein>
<reference evidence="2 3" key="1">
    <citation type="submission" date="2017-11" db="EMBL/GenBank/DDBJ databases">
        <title>Genomic Encyclopedia of Archaeal and Bacterial Type Strains, Phase II (KMG-II): From Individual Species to Whole Genera.</title>
        <authorList>
            <person name="Goeker M."/>
        </authorList>
    </citation>
    <scope>NUCLEOTIDE SEQUENCE [LARGE SCALE GENOMIC DNA]</scope>
    <source>
        <strain evidence="2 3">DSM 11115</strain>
    </source>
</reference>
<dbReference type="Proteomes" id="UP000228535">
    <property type="component" value="Unassembled WGS sequence"/>
</dbReference>
<evidence type="ECO:0000256" key="1">
    <source>
        <dbReference type="SAM" id="SignalP"/>
    </source>
</evidence>
<dbReference type="EMBL" id="PGFA01000003">
    <property type="protein sequence ID" value="PJJ53316.1"/>
    <property type="molecule type" value="Genomic_DNA"/>
</dbReference>
<evidence type="ECO:0000313" key="2">
    <source>
        <dbReference type="EMBL" id="PJJ53316.1"/>
    </source>
</evidence>
<proteinExistence type="predicted"/>
<feature type="chain" id="PRO_5014999946" evidence="1">
    <location>
        <begin position="37"/>
        <end position="652"/>
    </location>
</feature>